<dbReference type="EMBL" id="FXUF01000013">
    <property type="protein sequence ID" value="SMP65830.1"/>
    <property type="molecule type" value="Genomic_DNA"/>
</dbReference>
<dbReference type="InterPro" id="IPR009057">
    <property type="entry name" value="Homeodomain-like_sf"/>
</dbReference>
<proteinExistence type="predicted"/>
<keyword evidence="8" id="KW-1185">Reference proteome</keyword>
<dbReference type="FunFam" id="3.40.50.300:FF:000006">
    <property type="entry name" value="DNA-binding transcriptional regulator NtrC"/>
    <property type="match status" value="1"/>
</dbReference>
<dbReference type="PANTHER" id="PTHR32071:SF57">
    <property type="entry name" value="C4-DICARBOXYLATE TRANSPORT TRANSCRIPTIONAL REGULATORY PROTEIN DCTD"/>
    <property type="match status" value="1"/>
</dbReference>
<protein>
    <submittedName>
        <fullName evidence="7">Transcriptional regulator containing PAS, AAA-type ATPase, and DNA-binding Fis domains</fullName>
    </submittedName>
</protein>
<keyword evidence="3" id="KW-0805">Transcription regulation</keyword>
<dbReference type="RefSeq" id="WP_283410187.1">
    <property type="nucleotide sequence ID" value="NZ_FXUF01000013.1"/>
</dbReference>
<accession>A0AA45WXR4</accession>
<dbReference type="SUPFAM" id="SSF46689">
    <property type="entry name" value="Homeodomain-like"/>
    <property type="match status" value="1"/>
</dbReference>
<dbReference type="PROSITE" id="PS00688">
    <property type="entry name" value="SIGMA54_INTERACT_3"/>
    <property type="match status" value="1"/>
</dbReference>
<keyword evidence="1" id="KW-0547">Nucleotide-binding</keyword>
<dbReference type="PRINTS" id="PR01590">
    <property type="entry name" value="HTHFIS"/>
</dbReference>
<dbReference type="SUPFAM" id="SSF55785">
    <property type="entry name" value="PYP-like sensor domain (PAS domain)"/>
    <property type="match status" value="1"/>
</dbReference>
<keyword evidence="2" id="KW-0067">ATP-binding</keyword>
<dbReference type="PROSITE" id="PS50045">
    <property type="entry name" value="SIGMA54_INTERACT_4"/>
    <property type="match status" value="1"/>
</dbReference>
<evidence type="ECO:0000256" key="3">
    <source>
        <dbReference type="ARBA" id="ARBA00023015"/>
    </source>
</evidence>
<dbReference type="PANTHER" id="PTHR32071">
    <property type="entry name" value="TRANSCRIPTIONAL REGULATORY PROTEIN"/>
    <property type="match status" value="1"/>
</dbReference>
<dbReference type="PROSITE" id="PS00676">
    <property type="entry name" value="SIGMA54_INTERACT_2"/>
    <property type="match status" value="1"/>
</dbReference>
<gene>
    <name evidence="7" type="ORF">SAMN06296020_11340</name>
</gene>
<dbReference type="InterPro" id="IPR002197">
    <property type="entry name" value="HTH_Fis"/>
</dbReference>
<dbReference type="CDD" id="cd00009">
    <property type="entry name" value="AAA"/>
    <property type="match status" value="1"/>
</dbReference>
<evidence type="ECO:0000313" key="7">
    <source>
        <dbReference type="EMBL" id="SMP65830.1"/>
    </source>
</evidence>
<keyword evidence="5" id="KW-0804">Transcription</keyword>
<comment type="caution">
    <text evidence="7">The sequence shown here is derived from an EMBL/GenBank/DDBJ whole genome shotgun (WGS) entry which is preliminary data.</text>
</comment>
<dbReference type="GO" id="GO:0005524">
    <property type="term" value="F:ATP binding"/>
    <property type="evidence" value="ECO:0007669"/>
    <property type="project" value="UniProtKB-KW"/>
</dbReference>
<dbReference type="InterPro" id="IPR025944">
    <property type="entry name" value="Sigma_54_int_dom_CS"/>
</dbReference>
<evidence type="ECO:0000256" key="1">
    <source>
        <dbReference type="ARBA" id="ARBA00022741"/>
    </source>
</evidence>
<dbReference type="InterPro" id="IPR035965">
    <property type="entry name" value="PAS-like_dom_sf"/>
</dbReference>
<dbReference type="InterPro" id="IPR025943">
    <property type="entry name" value="Sigma_54_int_dom_ATP-bd_2"/>
</dbReference>
<evidence type="ECO:0000256" key="2">
    <source>
        <dbReference type="ARBA" id="ARBA00022840"/>
    </source>
</evidence>
<dbReference type="InterPro" id="IPR027417">
    <property type="entry name" value="P-loop_NTPase"/>
</dbReference>
<dbReference type="InterPro" id="IPR002078">
    <property type="entry name" value="Sigma_54_int"/>
</dbReference>
<dbReference type="AlphaFoldDB" id="A0AA45WXR4"/>
<dbReference type="Pfam" id="PF00158">
    <property type="entry name" value="Sigma54_activat"/>
    <property type="match status" value="1"/>
</dbReference>
<dbReference type="SUPFAM" id="SSF52540">
    <property type="entry name" value="P-loop containing nucleoside triphosphate hydrolases"/>
    <property type="match status" value="1"/>
</dbReference>
<name>A0AA45WXR4_9CLOT</name>
<dbReference type="Pfam" id="PF02954">
    <property type="entry name" value="HTH_8"/>
    <property type="match status" value="1"/>
</dbReference>
<dbReference type="SMART" id="SM00382">
    <property type="entry name" value="AAA"/>
    <property type="match status" value="1"/>
</dbReference>
<evidence type="ECO:0000256" key="5">
    <source>
        <dbReference type="ARBA" id="ARBA00023163"/>
    </source>
</evidence>
<dbReference type="GO" id="GO:0043565">
    <property type="term" value="F:sequence-specific DNA binding"/>
    <property type="evidence" value="ECO:0007669"/>
    <property type="project" value="InterPro"/>
</dbReference>
<dbReference type="Proteomes" id="UP001158066">
    <property type="component" value="Unassembled WGS sequence"/>
</dbReference>
<evidence type="ECO:0000259" key="6">
    <source>
        <dbReference type="PROSITE" id="PS50045"/>
    </source>
</evidence>
<dbReference type="Pfam" id="PF25601">
    <property type="entry name" value="AAA_lid_14"/>
    <property type="match status" value="1"/>
</dbReference>
<keyword evidence="4 7" id="KW-0238">DNA-binding</keyword>
<evidence type="ECO:0000256" key="4">
    <source>
        <dbReference type="ARBA" id="ARBA00023125"/>
    </source>
</evidence>
<organism evidence="7 8">
    <name type="scientific">Anoxynatronum buryatiense</name>
    <dbReference type="NCBI Taxonomy" id="489973"/>
    <lineage>
        <taxon>Bacteria</taxon>
        <taxon>Bacillati</taxon>
        <taxon>Bacillota</taxon>
        <taxon>Clostridia</taxon>
        <taxon>Eubacteriales</taxon>
        <taxon>Clostridiaceae</taxon>
        <taxon>Anoxynatronum</taxon>
    </lineage>
</organism>
<dbReference type="Gene3D" id="1.10.10.60">
    <property type="entry name" value="Homeodomain-like"/>
    <property type="match status" value="1"/>
</dbReference>
<dbReference type="InterPro" id="IPR058031">
    <property type="entry name" value="AAA_lid_NorR"/>
</dbReference>
<sequence>MKLSFTREEANFYLDHVYGAMAIDLQGNLIYMNQQCADYLGVELGPSLGKPVTQVFPDTKMMEGLKLEKSEVVFYHIHGRVGASVHVPLKKNGVKVGLLEYDLFQSYDPMDEFVDNYKVFQTEVVNYYKEEIKHLRTTKYTLENLIGSSQLMQKVRRRIEYAAKTNSTVLITGETGTGKELAAHAIHHLSLRKLREFIKINASTLPESLADSELFGYDEGSFTGARKTGKKGKFELAHKGTLFIDEVHQMPLALQPKLLRVLQEREVERIGGEKTIPVDVRIIAATNTDLAEQVERQQFREDLYYRLNVVEVHMPALRERLEDLPELVEVTVNQLNNLLGTRVARVEPEVLTLFSQYHWPGNVRELQNTLERTMIYAEGETLRQEHLEVGFCQYAGISGTTADHPSPIEAVCFQAERALILQTLKDHQWNKTRTAQALKIARPVLYQKMKRLKISGKSH</sequence>
<dbReference type="GO" id="GO:0006355">
    <property type="term" value="P:regulation of DNA-templated transcription"/>
    <property type="evidence" value="ECO:0007669"/>
    <property type="project" value="InterPro"/>
</dbReference>
<dbReference type="InterPro" id="IPR003593">
    <property type="entry name" value="AAA+_ATPase"/>
</dbReference>
<feature type="domain" description="Sigma-54 factor interaction" evidence="6">
    <location>
        <begin position="145"/>
        <end position="375"/>
    </location>
</feature>
<dbReference type="Gene3D" id="1.10.8.60">
    <property type="match status" value="1"/>
</dbReference>
<dbReference type="Gene3D" id="3.40.50.300">
    <property type="entry name" value="P-loop containing nucleotide triphosphate hydrolases"/>
    <property type="match status" value="1"/>
</dbReference>
<reference evidence="7" key="1">
    <citation type="submission" date="2017-05" db="EMBL/GenBank/DDBJ databases">
        <authorList>
            <person name="Varghese N."/>
            <person name="Submissions S."/>
        </authorList>
    </citation>
    <scope>NUCLEOTIDE SEQUENCE</scope>
    <source>
        <strain evidence="7">Su22</strain>
    </source>
</reference>
<evidence type="ECO:0000313" key="8">
    <source>
        <dbReference type="Proteomes" id="UP001158066"/>
    </source>
</evidence>